<name>E6MRW7_9BACT</name>
<comment type="caution">
    <text evidence="1">The sequence shown here is derived from an EMBL/GenBank/DDBJ whole genome shotgun (WGS) entry which is preliminary data.</text>
</comment>
<keyword evidence="2" id="KW-1185">Reference proteome</keyword>
<proteinExistence type="predicted"/>
<dbReference type="EMBL" id="AEQO01000175">
    <property type="protein sequence ID" value="EFV03580.1"/>
    <property type="molecule type" value="Genomic_DNA"/>
</dbReference>
<evidence type="ECO:0000313" key="1">
    <source>
        <dbReference type="EMBL" id="EFV03580.1"/>
    </source>
</evidence>
<dbReference type="HOGENOM" id="CLU_3294497_0_0_10"/>
<sequence>MLALWIFTFIGFEKACSVDVYCTYKQFANEDDALSSIIKM</sequence>
<reference evidence="1 2" key="1">
    <citation type="submission" date="2010-12" db="EMBL/GenBank/DDBJ databases">
        <authorList>
            <person name="Muzny D."/>
            <person name="Qin X."/>
            <person name="Deng J."/>
            <person name="Jiang H."/>
            <person name="Liu Y."/>
            <person name="Qu J."/>
            <person name="Song X.-Z."/>
            <person name="Zhang L."/>
            <person name="Thornton R."/>
            <person name="Coyle M."/>
            <person name="Francisco L."/>
            <person name="Jackson L."/>
            <person name="Javaid M."/>
            <person name="Korchina V."/>
            <person name="Kovar C."/>
            <person name="Mata R."/>
            <person name="Mathew T."/>
            <person name="Ngo R."/>
            <person name="Nguyen L."/>
            <person name="Nguyen N."/>
            <person name="Okwuonu G."/>
            <person name="Ongeri F."/>
            <person name="Pham C."/>
            <person name="Simmons D."/>
            <person name="Wilczek-Boney K."/>
            <person name="Hale W."/>
            <person name="Jakkamsetti A."/>
            <person name="Pham P."/>
            <person name="Ruth R."/>
            <person name="San Lucas F."/>
            <person name="Warren J."/>
            <person name="Zhang J."/>
            <person name="Zhao Z."/>
            <person name="Zhou C."/>
            <person name="Zhu D."/>
            <person name="Lee S."/>
            <person name="Bess C."/>
            <person name="Blankenburg K."/>
            <person name="Forbes L."/>
            <person name="Fu Q."/>
            <person name="Gubbala S."/>
            <person name="Hirani K."/>
            <person name="Jayaseelan J.C."/>
            <person name="Lara F."/>
            <person name="Munidasa M."/>
            <person name="Palculict T."/>
            <person name="Patil S."/>
            <person name="Pu L.-L."/>
            <person name="Saada N."/>
            <person name="Tang L."/>
            <person name="Weissenberger G."/>
            <person name="Zhu Y."/>
            <person name="Hemphill L."/>
            <person name="Shang Y."/>
            <person name="Youmans B."/>
            <person name="Ayvaz T."/>
            <person name="Ross M."/>
            <person name="Santibanez J."/>
            <person name="Aqrawi P."/>
            <person name="Gross S."/>
            <person name="Joshi V."/>
            <person name="Fowler G."/>
            <person name="Nazareth L."/>
            <person name="Reid J."/>
            <person name="Worley K."/>
            <person name="Petrosino J."/>
            <person name="Highlander S."/>
            <person name="Gibbs R."/>
        </authorList>
    </citation>
    <scope>NUCLEOTIDE SEQUENCE [LARGE SCALE GENOMIC DNA]</scope>
    <source>
        <strain evidence="1 2">DSM 15606</strain>
    </source>
</reference>
<organism evidence="1 2">
    <name type="scientific">Segatella salivae DSM 15606</name>
    <dbReference type="NCBI Taxonomy" id="888832"/>
    <lineage>
        <taxon>Bacteria</taxon>
        <taxon>Pseudomonadati</taxon>
        <taxon>Bacteroidota</taxon>
        <taxon>Bacteroidia</taxon>
        <taxon>Bacteroidales</taxon>
        <taxon>Prevotellaceae</taxon>
        <taxon>Segatella</taxon>
    </lineage>
</organism>
<dbReference type="Proteomes" id="UP000003874">
    <property type="component" value="Unassembled WGS sequence"/>
</dbReference>
<protein>
    <submittedName>
        <fullName evidence="1">Uncharacterized protein</fullName>
    </submittedName>
</protein>
<accession>E6MRW7</accession>
<evidence type="ECO:0000313" key="2">
    <source>
        <dbReference type="Proteomes" id="UP000003874"/>
    </source>
</evidence>
<dbReference type="AlphaFoldDB" id="E6MRW7"/>
<gene>
    <name evidence="1" type="ORF">HMPREF9420_2235</name>
</gene>